<proteinExistence type="predicted"/>
<evidence type="ECO:0000313" key="7">
    <source>
        <dbReference type="EMBL" id="MBC5997320.1"/>
    </source>
</evidence>
<name>A0ABR7JQY6_9FIRM</name>
<protein>
    <submittedName>
        <fullName evidence="7">NfeD family protein</fullName>
    </submittedName>
</protein>
<evidence type="ECO:0000313" key="8">
    <source>
        <dbReference type="Proteomes" id="UP000609849"/>
    </source>
</evidence>
<dbReference type="InterPro" id="IPR052165">
    <property type="entry name" value="Membrane_assoc_protease"/>
</dbReference>
<evidence type="ECO:0000256" key="2">
    <source>
        <dbReference type="ARBA" id="ARBA00022692"/>
    </source>
</evidence>
<evidence type="ECO:0000256" key="3">
    <source>
        <dbReference type="ARBA" id="ARBA00022989"/>
    </source>
</evidence>
<evidence type="ECO:0000256" key="4">
    <source>
        <dbReference type="ARBA" id="ARBA00023136"/>
    </source>
</evidence>
<keyword evidence="3 5" id="KW-1133">Transmembrane helix</keyword>
<dbReference type="PANTHER" id="PTHR33507:SF3">
    <property type="entry name" value="INNER MEMBRANE PROTEIN YBBJ"/>
    <property type="match status" value="1"/>
</dbReference>
<comment type="subcellular location">
    <subcellularLocation>
        <location evidence="1">Membrane</location>
        <topology evidence="1">Multi-pass membrane protein</topology>
    </subcellularLocation>
</comment>
<evidence type="ECO:0000256" key="5">
    <source>
        <dbReference type="SAM" id="Phobius"/>
    </source>
</evidence>
<dbReference type="InterPro" id="IPR002810">
    <property type="entry name" value="NfeD-like_C"/>
</dbReference>
<keyword evidence="8" id="KW-1185">Reference proteome</keyword>
<dbReference type="SUPFAM" id="SSF141322">
    <property type="entry name" value="NfeD domain-like"/>
    <property type="match status" value="1"/>
</dbReference>
<feature type="transmembrane region" description="Helical" evidence="5">
    <location>
        <begin position="29"/>
        <end position="62"/>
    </location>
</feature>
<organism evidence="7 8">
    <name type="scientific">Romboutsia faecis</name>
    <dbReference type="NCBI Taxonomy" id="2764597"/>
    <lineage>
        <taxon>Bacteria</taxon>
        <taxon>Bacillati</taxon>
        <taxon>Bacillota</taxon>
        <taxon>Clostridia</taxon>
        <taxon>Peptostreptococcales</taxon>
        <taxon>Peptostreptococcaceae</taxon>
        <taxon>Romboutsia</taxon>
    </lineage>
</organism>
<feature type="domain" description="NfeD-like C-terminal" evidence="6">
    <location>
        <begin position="83"/>
        <end position="137"/>
    </location>
</feature>
<dbReference type="Gene3D" id="2.40.50.140">
    <property type="entry name" value="Nucleic acid-binding proteins"/>
    <property type="match status" value="1"/>
</dbReference>
<gene>
    <name evidence="7" type="ORF">H8923_11140</name>
</gene>
<dbReference type="Pfam" id="PF01957">
    <property type="entry name" value="NfeD"/>
    <property type="match status" value="1"/>
</dbReference>
<comment type="caution">
    <text evidence="7">The sequence shown here is derived from an EMBL/GenBank/DDBJ whole genome shotgun (WGS) entry which is preliminary data.</text>
</comment>
<evidence type="ECO:0000256" key="1">
    <source>
        <dbReference type="ARBA" id="ARBA00004141"/>
    </source>
</evidence>
<dbReference type="PANTHER" id="PTHR33507">
    <property type="entry name" value="INNER MEMBRANE PROTEIN YBBJ"/>
    <property type="match status" value="1"/>
</dbReference>
<dbReference type="EMBL" id="JACRWE010000004">
    <property type="protein sequence ID" value="MBC5997320.1"/>
    <property type="molecule type" value="Genomic_DNA"/>
</dbReference>
<accession>A0ABR7JQY6</accession>
<reference evidence="7 8" key="1">
    <citation type="submission" date="2020-08" db="EMBL/GenBank/DDBJ databases">
        <authorList>
            <person name="Liu C."/>
            <person name="Sun Q."/>
        </authorList>
    </citation>
    <scope>NUCLEOTIDE SEQUENCE [LARGE SCALE GENOMIC DNA]</scope>
    <source>
        <strain evidence="7 8">NSJ-18</strain>
    </source>
</reference>
<keyword evidence="2 5" id="KW-0812">Transmembrane</keyword>
<keyword evidence="4 5" id="KW-0472">Membrane</keyword>
<evidence type="ECO:0000259" key="6">
    <source>
        <dbReference type="Pfam" id="PF01957"/>
    </source>
</evidence>
<sequence length="141" mass="15619">MKLVWLVVAILFGIGELLTTSLTLIWFSIGALVVLVLSSFISSIIFQVIIFAIISISLLVIVTKKIVKKDKNYKYETNLQGILSKRGVVREDILPYKTGIVIVNGEEWSAIAIDNEIIEKGTTVEVIRIEGVKLVVKSTTN</sequence>
<dbReference type="Proteomes" id="UP000609849">
    <property type="component" value="Unassembled WGS sequence"/>
</dbReference>
<dbReference type="InterPro" id="IPR012340">
    <property type="entry name" value="NA-bd_OB-fold"/>
</dbReference>